<evidence type="ECO:0000256" key="1">
    <source>
        <dbReference type="ARBA" id="ARBA00008814"/>
    </source>
</evidence>
<dbReference type="InterPro" id="IPR050902">
    <property type="entry name" value="ABC_Transporter_SBP"/>
</dbReference>
<evidence type="ECO:0000259" key="4">
    <source>
        <dbReference type="PROSITE" id="PS50983"/>
    </source>
</evidence>
<dbReference type="PROSITE" id="PS50983">
    <property type="entry name" value="FE_B12_PBP"/>
    <property type="match status" value="1"/>
</dbReference>
<gene>
    <name evidence="5" type="ORF">GS601_18200</name>
</gene>
<dbReference type="SUPFAM" id="SSF53807">
    <property type="entry name" value="Helical backbone' metal receptor"/>
    <property type="match status" value="1"/>
</dbReference>
<reference evidence="5" key="1">
    <citation type="submission" date="2019-12" db="EMBL/GenBank/DDBJ databases">
        <title>High-Quality draft genome sequences of three cyanobacteria isolated from the limestone walls of the Old Cathedral of Coimbra.</title>
        <authorList>
            <person name="Tiago I."/>
            <person name="Soares F."/>
            <person name="Portugal A."/>
        </authorList>
    </citation>
    <scope>NUCLEOTIDE SEQUENCE</scope>
    <source>
        <strain evidence="5">A</strain>
    </source>
</reference>
<organism evidence="5 6">
    <name type="scientific">Myxacorys almedinensis A</name>
    <dbReference type="NCBI Taxonomy" id="2690445"/>
    <lineage>
        <taxon>Bacteria</taxon>
        <taxon>Bacillati</taxon>
        <taxon>Cyanobacteriota</taxon>
        <taxon>Cyanophyceae</taxon>
        <taxon>Leptolyngbyales</taxon>
        <taxon>Leptolyngbyaceae</taxon>
        <taxon>Myxacorys</taxon>
        <taxon>Myxacorys almedinensis</taxon>
    </lineage>
</organism>
<keyword evidence="6" id="KW-1185">Reference proteome</keyword>
<feature type="signal peptide" evidence="3">
    <location>
        <begin position="1"/>
        <end position="27"/>
    </location>
</feature>
<evidence type="ECO:0000313" key="6">
    <source>
        <dbReference type="Proteomes" id="UP000646053"/>
    </source>
</evidence>
<dbReference type="GO" id="GO:0071281">
    <property type="term" value="P:cellular response to iron ion"/>
    <property type="evidence" value="ECO:0007669"/>
    <property type="project" value="TreeGrafter"/>
</dbReference>
<dbReference type="EMBL" id="WVIE01000026">
    <property type="protein sequence ID" value="NDJ19197.1"/>
    <property type="molecule type" value="Genomic_DNA"/>
</dbReference>
<dbReference type="NCBIfam" id="NF038402">
    <property type="entry name" value="TroA_like"/>
    <property type="match status" value="1"/>
</dbReference>
<dbReference type="InterPro" id="IPR054828">
    <property type="entry name" value="Vit_B12_bind_prot"/>
</dbReference>
<comment type="caution">
    <text evidence="5">The sequence shown here is derived from an EMBL/GenBank/DDBJ whole genome shotgun (WGS) entry which is preliminary data.</text>
</comment>
<dbReference type="InterPro" id="IPR002491">
    <property type="entry name" value="ABC_transptr_periplasmic_BD"/>
</dbReference>
<dbReference type="Pfam" id="PF01497">
    <property type="entry name" value="Peripla_BP_2"/>
    <property type="match status" value="1"/>
</dbReference>
<protein>
    <submittedName>
        <fullName evidence="5">ABC transporter substrate-binding protein</fullName>
    </submittedName>
</protein>
<sequence>MMNSWMLRWVGLGLCLALGACSQPPTASNSPANPASVTPTPQPNVARVIALTSLTADLVQRLDGKKLVGIPGSSLLRQDQRFKALPTVSEGRTSPNLEAIVALQPDLVIGASSFHADVAKRLNESGIRTLLTEVNSWENLETLTTTLAATLSADPEPLLQEYRAFLADAPKMAPSTLVLANPKPLLSPNKASWAGDTLARFGAKNVAADLQGGAEFSGYALLSPEKVLEVNPEVIILVSTGEGVVEQFKSNPIWNQLKAVSNNRVYVLDYYGLVNPGSIDAIKQACTTLKQQVFANQPGIR</sequence>
<feature type="chain" id="PRO_5035253114" evidence="3">
    <location>
        <begin position="28"/>
        <end position="301"/>
    </location>
</feature>
<accession>A0A8J7Z2J5</accession>
<keyword evidence="2 3" id="KW-0732">Signal</keyword>
<dbReference type="Proteomes" id="UP000646053">
    <property type="component" value="Unassembled WGS sequence"/>
</dbReference>
<dbReference type="Gene3D" id="3.40.50.1980">
    <property type="entry name" value="Nitrogenase molybdenum iron protein domain"/>
    <property type="match status" value="2"/>
</dbReference>
<evidence type="ECO:0000313" key="5">
    <source>
        <dbReference type="EMBL" id="NDJ19197.1"/>
    </source>
</evidence>
<proteinExistence type="inferred from homology"/>
<dbReference type="PANTHER" id="PTHR30535">
    <property type="entry name" value="VITAMIN B12-BINDING PROTEIN"/>
    <property type="match status" value="1"/>
</dbReference>
<comment type="similarity">
    <text evidence="1">Belongs to the bacterial solute-binding protein 8 family.</text>
</comment>
<evidence type="ECO:0000256" key="3">
    <source>
        <dbReference type="SAM" id="SignalP"/>
    </source>
</evidence>
<dbReference type="PANTHER" id="PTHR30535:SF36">
    <property type="entry name" value="HIGH-AFFINITY HEME UPTAKE SYSTEM PROTEIN ISDE"/>
    <property type="match status" value="1"/>
</dbReference>
<name>A0A8J7Z2J5_9CYAN</name>
<evidence type="ECO:0000256" key="2">
    <source>
        <dbReference type="ARBA" id="ARBA00022729"/>
    </source>
</evidence>
<dbReference type="AlphaFoldDB" id="A0A8J7Z2J5"/>
<feature type="domain" description="Fe/B12 periplasmic-binding" evidence="4">
    <location>
        <begin position="47"/>
        <end position="297"/>
    </location>
</feature>